<dbReference type="PIRSF" id="PIRSF001589">
    <property type="entry name" value="Asn_synthetase_glu-h"/>
    <property type="match status" value="1"/>
</dbReference>
<name>A0A0G1DMP9_9BACT</name>
<dbReference type="PATRIC" id="fig|1618578.3.peg.202"/>
<feature type="active site" description="For GATase activity" evidence="8">
    <location>
        <position position="2"/>
    </location>
</feature>
<evidence type="ECO:0000256" key="8">
    <source>
        <dbReference type="PIRSR" id="PIRSR001589-1"/>
    </source>
</evidence>
<keyword evidence="6 8" id="KW-0315">Glutamine amidotransferase</keyword>
<evidence type="ECO:0000256" key="7">
    <source>
        <dbReference type="ARBA" id="ARBA00048741"/>
    </source>
</evidence>
<dbReference type="Pfam" id="PF00733">
    <property type="entry name" value="Asn_synthase"/>
    <property type="match status" value="1"/>
</dbReference>
<dbReference type="GO" id="GO:0004066">
    <property type="term" value="F:asparagine synthase (glutamine-hydrolyzing) activity"/>
    <property type="evidence" value="ECO:0007669"/>
    <property type="project" value="UniProtKB-EC"/>
</dbReference>
<evidence type="ECO:0000256" key="5">
    <source>
        <dbReference type="ARBA" id="ARBA00022840"/>
    </source>
</evidence>
<dbReference type="PANTHER" id="PTHR43284:SF1">
    <property type="entry name" value="ASPARAGINE SYNTHETASE"/>
    <property type="match status" value="1"/>
</dbReference>
<accession>A0A0G1DMP9</accession>
<dbReference type="GO" id="GO:0005829">
    <property type="term" value="C:cytosol"/>
    <property type="evidence" value="ECO:0007669"/>
    <property type="project" value="TreeGrafter"/>
</dbReference>
<feature type="binding site" evidence="9">
    <location>
        <position position="101"/>
    </location>
    <ligand>
        <name>L-glutamine</name>
        <dbReference type="ChEBI" id="CHEBI:58359"/>
    </ligand>
</feature>
<protein>
    <recommendedName>
        <fullName evidence="3">asparagine synthase (glutamine-hydrolyzing)</fullName>
        <ecNumber evidence="3">6.3.5.4</ecNumber>
    </recommendedName>
</protein>
<evidence type="ECO:0000313" key="12">
    <source>
        <dbReference type="EMBL" id="KKS98842.1"/>
    </source>
</evidence>
<comment type="caution">
    <text evidence="12">The sequence shown here is derived from an EMBL/GenBank/DDBJ whole genome shotgun (WGS) entry which is preliminary data.</text>
</comment>
<feature type="domain" description="Glutamine amidotransferase type-2" evidence="11">
    <location>
        <begin position="2"/>
        <end position="214"/>
    </location>
</feature>
<dbReference type="InterPro" id="IPR051786">
    <property type="entry name" value="ASN_synthetase/amidase"/>
</dbReference>
<evidence type="ECO:0000313" key="13">
    <source>
        <dbReference type="Proteomes" id="UP000034090"/>
    </source>
</evidence>
<dbReference type="SUPFAM" id="SSF52402">
    <property type="entry name" value="Adenine nucleotide alpha hydrolases-like"/>
    <property type="match status" value="1"/>
</dbReference>
<dbReference type="InterPro" id="IPR017932">
    <property type="entry name" value="GATase_2_dom"/>
</dbReference>
<comment type="similarity">
    <text evidence="2">Belongs to the asparagine synthetase family.</text>
</comment>
<dbReference type="AlphaFoldDB" id="A0A0G1DMP9"/>
<dbReference type="Gene3D" id="3.40.50.620">
    <property type="entry name" value="HUPs"/>
    <property type="match status" value="1"/>
</dbReference>
<gene>
    <name evidence="12" type="ORF">UV74_C0002G0063</name>
</gene>
<dbReference type="NCBIfam" id="TIGR01536">
    <property type="entry name" value="asn_synth_AEB"/>
    <property type="match status" value="1"/>
</dbReference>
<organism evidence="12 13">
    <name type="scientific">Candidatus Woesebacteria bacterium GW2011_GWB1_43_14</name>
    <dbReference type="NCBI Taxonomy" id="1618578"/>
    <lineage>
        <taxon>Bacteria</taxon>
        <taxon>Candidatus Woeseibacteriota</taxon>
    </lineage>
</organism>
<feature type="site" description="Important for beta-aspartyl-AMP intermediate formation" evidence="10">
    <location>
        <position position="365"/>
    </location>
</feature>
<evidence type="ECO:0000256" key="9">
    <source>
        <dbReference type="PIRSR" id="PIRSR001589-2"/>
    </source>
</evidence>
<dbReference type="Gene3D" id="3.60.20.10">
    <property type="entry name" value="Glutamine Phosphoribosylpyrophosphate, subunit 1, domain 1"/>
    <property type="match status" value="1"/>
</dbReference>
<evidence type="ECO:0000256" key="4">
    <source>
        <dbReference type="ARBA" id="ARBA00022741"/>
    </source>
</evidence>
<evidence type="ECO:0000256" key="2">
    <source>
        <dbReference type="ARBA" id="ARBA00005752"/>
    </source>
</evidence>
<sequence>MCGISGKVYFDRNQVTPRQLQLMALKLSDRGPDGKGYFISKNKQVGFAHNRLSIIDLTIKGRQPMVYKERYVITFNGEIYNFKEEKAKLIKKGYTFQSNTDTEVVVALYSEYGKALLDHLRGMFAFAIYDIKEEQLLLARDRIGKKPLKYYLDQNTLIFASELKAILTQREVKRAIDYKAIQLYLTYGYIPAPQTGFQKIRKLEPGSYLLFNLKTKKIEHRRYWQPTFDQKLQLSEREWCNKILQTLSEATKMRMYADVPLGAFLSGGIDSSSIVALMSTFSKKPVKTFTITFEDKDLNEGPFALNIARKYHTDHHELLAKPQSVEILPSLAHQYEEPFADSSTVVTWMISQLARKHIKVVLTGDGGDENFAGYPNRYLRLKRDVDYNRWIQYIRPFTVEILKGYCQITDNLQAVRIKKFLEKSRLPIYERFASYNQIFKPEEILLNASGELSQVNKKYDPHHIVESCFNLFEGKDLKDAGLKFDLLFFLPDDLLVKMDIATMAMGLEARSPFLDQELVELACKIPFNLKVRNGETKYILKKALLDIIPRENLYRPKVGFTIPLGKWFKQELHQYASHLLLTKGSKTRHILKYSYVKQMVESNNQKQDFGPRLWALMFLELWIREYFG</sequence>
<dbReference type="InterPro" id="IPR029055">
    <property type="entry name" value="Ntn_hydrolases_N"/>
</dbReference>
<reference evidence="12 13" key="1">
    <citation type="journal article" date="2015" name="Nature">
        <title>rRNA introns, odd ribosomes, and small enigmatic genomes across a large radiation of phyla.</title>
        <authorList>
            <person name="Brown C.T."/>
            <person name="Hug L.A."/>
            <person name="Thomas B.C."/>
            <person name="Sharon I."/>
            <person name="Castelle C.J."/>
            <person name="Singh A."/>
            <person name="Wilkins M.J."/>
            <person name="Williams K.H."/>
            <person name="Banfield J.F."/>
        </authorList>
    </citation>
    <scope>NUCLEOTIDE SEQUENCE [LARGE SCALE GENOMIC DNA]</scope>
</reference>
<evidence type="ECO:0000256" key="3">
    <source>
        <dbReference type="ARBA" id="ARBA00012737"/>
    </source>
</evidence>
<evidence type="ECO:0000256" key="10">
    <source>
        <dbReference type="PIRSR" id="PIRSR001589-3"/>
    </source>
</evidence>
<dbReference type="InterPro" id="IPR001962">
    <property type="entry name" value="Asn_synthase"/>
</dbReference>
<evidence type="ECO:0000256" key="1">
    <source>
        <dbReference type="ARBA" id="ARBA00005187"/>
    </source>
</evidence>
<dbReference type="Proteomes" id="UP000034090">
    <property type="component" value="Unassembled WGS sequence"/>
</dbReference>
<proteinExistence type="inferred from homology"/>
<dbReference type="STRING" id="1618578.UV74_C0002G0063"/>
<keyword evidence="5 9" id="KW-0067">ATP-binding</keyword>
<dbReference type="InterPro" id="IPR014729">
    <property type="entry name" value="Rossmann-like_a/b/a_fold"/>
</dbReference>
<dbReference type="GO" id="GO:0005524">
    <property type="term" value="F:ATP binding"/>
    <property type="evidence" value="ECO:0007669"/>
    <property type="project" value="UniProtKB-KW"/>
</dbReference>
<evidence type="ECO:0000259" key="11">
    <source>
        <dbReference type="PROSITE" id="PS51278"/>
    </source>
</evidence>
<evidence type="ECO:0000256" key="6">
    <source>
        <dbReference type="ARBA" id="ARBA00022962"/>
    </source>
</evidence>
<dbReference type="PROSITE" id="PS51278">
    <property type="entry name" value="GATASE_TYPE_2"/>
    <property type="match status" value="1"/>
</dbReference>
<dbReference type="EC" id="6.3.5.4" evidence="3"/>
<comment type="pathway">
    <text evidence="1">Amino-acid biosynthesis; L-asparagine biosynthesis; L-asparagine from L-aspartate (L-Gln route): step 1/1.</text>
</comment>
<dbReference type="CDD" id="cd01991">
    <property type="entry name" value="Asn_synthase_B_C"/>
    <property type="match status" value="1"/>
</dbReference>
<feature type="binding site" evidence="9">
    <location>
        <position position="291"/>
    </location>
    <ligand>
        <name>ATP</name>
        <dbReference type="ChEBI" id="CHEBI:30616"/>
    </ligand>
</feature>
<dbReference type="SUPFAM" id="SSF56235">
    <property type="entry name" value="N-terminal nucleophile aminohydrolases (Ntn hydrolases)"/>
    <property type="match status" value="1"/>
</dbReference>
<keyword evidence="4 9" id="KW-0547">Nucleotide-binding</keyword>
<dbReference type="CDD" id="cd00712">
    <property type="entry name" value="AsnB"/>
    <property type="match status" value="1"/>
</dbReference>
<dbReference type="Pfam" id="PF13537">
    <property type="entry name" value="GATase_7"/>
    <property type="match status" value="1"/>
</dbReference>
<dbReference type="InterPro" id="IPR033738">
    <property type="entry name" value="AsnB_N"/>
</dbReference>
<keyword evidence="8" id="KW-0028">Amino-acid biosynthesis</keyword>
<dbReference type="EMBL" id="LCFQ01000002">
    <property type="protein sequence ID" value="KKS98842.1"/>
    <property type="molecule type" value="Genomic_DNA"/>
</dbReference>
<dbReference type="InterPro" id="IPR006426">
    <property type="entry name" value="Asn_synth_AEB"/>
</dbReference>
<dbReference type="GO" id="GO:0006529">
    <property type="term" value="P:asparagine biosynthetic process"/>
    <property type="evidence" value="ECO:0007669"/>
    <property type="project" value="UniProtKB-KW"/>
</dbReference>
<comment type="catalytic activity">
    <reaction evidence="7">
        <text>L-aspartate + L-glutamine + ATP + H2O = L-asparagine + L-glutamate + AMP + diphosphate + H(+)</text>
        <dbReference type="Rhea" id="RHEA:12228"/>
        <dbReference type="ChEBI" id="CHEBI:15377"/>
        <dbReference type="ChEBI" id="CHEBI:15378"/>
        <dbReference type="ChEBI" id="CHEBI:29985"/>
        <dbReference type="ChEBI" id="CHEBI:29991"/>
        <dbReference type="ChEBI" id="CHEBI:30616"/>
        <dbReference type="ChEBI" id="CHEBI:33019"/>
        <dbReference type="ChEBI" id="CHEBI:58048"/>
        <dbReference type="ChEBI" id="CHEBI:58359"/>
        <dbReference type="ChEBI" id="CHEBI:456215"/>
        <dbReference type="EC" id="6.3.5.4"/>
    </reaction>
</comment>
<keyword evidence="8" id="KW-0061">Asparagine biosynthesis</keyword>
<dbReference type="PANTHER" id="PTHR43284">
    <property type="entry name" value="ASPARAGINE SYNTHETASE (GLUTAMINE-HYDROLYZING)"/>
    <property type="match status" value="1"/>
</dbReference>